<dbReference type="SUPFAM" id="SSF52833">
    <property type="entry name" value="Thioredoxin-like"/>
    <property type="match status" value="1"/>
</dbReference>
<dbReference type="PROSITE" id="PS51352">
    <property type="entry name" value="THIOREDOXIN_2"/>
    <property type="match status" value="1"/>
</dbReference>
<dbReference type="EMBL" id="FNUC01000003">
    <property type="protein sequence ID" value="SEE89281.1"/>
    <property type="molecule type" value="Genomic_DNA"/>
</dbReference>
<keyword evidence="4" id="KW-1015">Disulfide bond</keyword>
<organism evidence="7 8">
    <name type="scientific">Jiangella alba</name>
    <dbReference type="NCBI Taxonomy" id="561176"/>
    <lineage>
        <taxon>Bacteria</taxon>
        <taxon>Bacillati</taxon>
        <taxon>Actinomycetota</taxon>
        <taxon>Actinomycetes</taxon>
        <taxon>Jiangellales</taxon>
        <taxon>Jiangellaceae</taxon>
        <taxon>Jiangella</taxon>
    </lineage>
</organism>
<dbReference type="STRING" id="561176.SAMN04488561_3211"/>
<keyword evidence="8" id="KW-1185">Reference proteome</keyword>
<evidence type="ECO:0000256" key="3">
    <source>
        <dbReference type="ARBA" id="ARBA00023002"/>
    </source>
</evidence>
<dbReference type="RefSeq" id="WP_069111728.1">
    <property type="nucleotide sequence ID" value="NZ_FNUC01000003.1"/>
</dbReference>
<keyword evidence="5" id="KW-0676">Redox-active center</keyword>
<evidence type="ECO:0000256" key="5">
    <source>
        <dbReference type="ARBA" id="ARBA00023284"/>
    </source>
</evidence>
<accession>A0A1H5MKZ0</accession>
<evidence type="ECO:0000259" key="6">
    <source>
        <dbReference type="PROSITE" id="PS51352"/>
    </source>
</evidence>
<comment type="similarity">
    <text evidence="1">Belongs to the thioredoxin family. DsbA subfamily.</text>
</comment>
<evidence type="ECO:0000256" key="4">
    <source>
        <dbReference type="ARBA" id="ARBA00023157"/>
    </source>
</evidence>
<dbReference type="OrthoDB" id="117402at2"/>
<name>A0A1H5MKZ0_9ACTN</name>
<dbReference type="PANTHER" id="PTHR13887">
    <property type="entry name" value="GLUTATHIONE S-TRANSFERASE KAPPA"/>
    <property type="match status" value="1"/>
</dbReference>
<keyword evidence="7" id="KW-0413">Isomerase</keyword>
<evidence type="ECO:0000256" key="2">
    <source>
        <dbReference type="ARBA" id="ARBA00022729"/>
    </source>
</evidence>
<sequence>MTKDLKRSLLLVAGFVVALVVLLALNRTGGGDDEPAAATPTGGGGSVEVPVVRDDSHVLSPAPDGAPVLVEFLDFECEACRAVHPGIEQLRQEYDGRVAFVARYMPGPGHFNAENAAVAVEAAAQQGQYEAMYDRMFETQGDWGEQQVSAADLFRTFAGELGLDLAAYDAAVADPATLDRVRSDLDDGLALGVEGTPTFFLDGERIEPQSLDDLRALLDAALAD</sequence>
<evidence type="ECO:0000256" key="1">
    <source>
        <dbReference type="ARBA" id="ARBA00005791"/>
    </source>
</evidence>
<dbReference type="InterPro" id="IPR012336">
    <property type="entry name" value="Thioredoxin-like_fold"/>
</dbReference>
<dbReference type="Pfam" id="PF13462">
    <property type="entry name" value="Thioredoxin_4"/>
    <property type="match status" value="1"/>
</dbReference>
<proteinExistence type="inferred from homology"/>
<dbReference type="Proteomes" id="UP000181980">
    <property type="component" value="Unassembled WGS sequence"/>
</dbReference>
<keyword evidence="3" id="KW-0560">Oxidoreductase</keyword>
<dbReference type="GO" id="GO:0016491">
    <property type="term" value="F:oxidoreductase activity"/>
    <property type="evidence" value="ECO:0007669"/>
    <property type="project" value="UniProtKB-KW"/>
</dbReference>
<dbReference type="PANTHER" id="PTHR13887:SF14">
    <property type="entry name" value="DISULFIDE BOND FORMATION PROTEIN D"/>
    <property type="match status" value="1"/>
</dbReference>
<protein>
    <submittedName>
        <fullName evidence="7">Protein-disulfide isomerase</fullName>
    </submittedName>
</protein>
<dbReference type="InterPro" id="IPR013766">
    <property type="entry name" value="Thioredoxin_domain"/>
</dbReference>
<keyword evidence="2" id="KW-0732">Signal</keyword>
<evidence type="ECO:0000313" key="8">
    <source>
        <dbReference type="Proteomes" id="UP000181980"/>
    </source>
</evidence>
<dbReference type="Gene3D" id="3.40.30.10">
    <property type="entry name" value="Glutaredoxin"/>
    <property type="match status" value="1"/>
</dbReference>
<dbReference type="InterPro" id="IPR036249">
    <property type="entry name" value="Thioredoxin-like_sf"/>
</dbReference>
<dbReference type="GO" id="GO:0016853">
    <property type="term" value="F:isomerase activity"/>
    <property type="evidence" value="ECO:0007669"/>
    <property type="project" value="UniProtKB-KW"/>
</dbReference>
<evidence type="ECO:0000313" key="7">
    <source>
        <dbReference type="EMBL" id="SEE89281.1"/>
    </source>
</evidence>
<dbReference type="AlphaFoldDB" id="A0A1H5MKZ0"/>
<gene>
    <name evidence="7" type="ORF">SAMN04488561_3211</name>
</gene>
<reference evidence="8" key="1">
    <citation type="submission" date="2016-10" db="EMBL/GenBank/DDBJ databases">
        <authorList>
            <person name="Varghese N."/>
            <person name="Submissions S."/>
        </authorList>
    </citation>
    <scope>NUCLEOTIDE SEQUENCE [LARGE SCALE GENOMIC DNA]</scope>
    <source>
        <strain evidence="8">DSM 45237</strain>
    </source>
</reference>
<feature type="domain" description="Thioredoxin" evidence="6">
    <location>
        <begin position="28"/>
        <end position="223"/>
    </location>
</feature>